<organism evidence="3 4">
    <name type="scientific">Alternaria burnsii</name>
    <dbReference type="NCBI Taxonomy" id="1187904"/>
    <lineage>
        <taxon>Eukaryota</taxon>
        <taxon>Fungi</taxon>
        <taxon>Dikarya</taxon>
        <taxon>Ascomycota</taxon>
        <taxon>Pezizomycotina</taxon>
        <taxon>Dothideomycetes</taxon>
        <taxon>Pleosporomycetidae</taxon>
        <taxon>Pleosporales</taxon>
        <taxon>Pleosporineae</taxon>
        <taxon>Pleosporaceae</taxon>
        <taxon>Alternaria</taxon>
        <taxon>Alternaria sect. Alternaria</taxon>
    </lineage>
</organism>
<feature type="region of interest" description="Disordered" evidence="2">
    <location>
        <begin position="1"/>
        <end position="21"/>
    </location>
</feature>
<dbReference type="InterPro" id="IPR047128">
    <property type="entry name" value="PhyH"/>
</dbReference>
<feature type="coiled-coil region" evidence="1">
    <location>
        <begin position="456"/>
        <end position="490"/>
    </location>
</feature>
<dbReference type="GeneID" id="62200187"/>
<accession>A0A8H7EIP3</accession>
<evidence type="ECO:0000256" key="1">
    <source>
        <dbReference type="SAM" id="Coils"/>
    </source>
</evidence>
<feature type="compositionally biased region" description="Polar residues" evidence="2">
    <location>
        <begin position="534"/>
        <end position="547"/>
    </location>
</feature>
<dbReference type="GO" id="GO:0048244">
    <property type="term" value="F:phytanoyl-CoA dioxygenase activity"/>
    <property type="evidence" value="ECO:0007669"/>
    <property type="project" value="InterPro"/>
</dbReference>
<reference evidence="3" key="2">
    <citation type="submission" date="2020-08" db="EMBL/GenBank/DDBJ databases">
        <title>Draft Genome Sequence of Cumin Blight Pathogen Alternaria burnsii.</title>
        <authorList>
            <person name="Feng Z."/>
        </authorList>
    </citation>
    <scope>NUCLEOTIDE SEQUENCE</scope>
    <source>
        <strain evidence="3">CBS107.38</strain>
    </source>
</reference>
<dbReference type="RefSeq" id="XP_038790301.1">
    <property type="nucleotide sequence ID" value="XM_038927009.1"/>
</dbReference>
<keyword evidence="1" id="KW-0175">Coiled coil</keyword>
<dbReference type="PANTHER" id="PTHR21308:SF8">
    <property type="entry name" value="PHYTANOYL-COA DIOXYGENASE FAMILY PROTEIN (AFU_ORTHOLOGUE AFUA_2G09620)"/>
    <property type="match status" value="1"/>
</dbReference>
<proteinExistence type="predicted"/>
<dbReference type="Proteomes" id="UP000596902">
    <property type="component" value="Unassembled WGS sequence"/>
</dbReference>
<feature type="region of interest" description="Disordered" evidence="2">
    <location>
        <begin position="529"/>
        <end position="558"/>
    </location>
</feature>
<gene>
    <name evidence="3" type="ORF">GT037_001962</name>
</gene>
<dbReference type="InterPro" id="IPR008775">
    <property type="entry name" value="Phytyl_CoA_dOase-like"/>
</dbReference>
<feature type="region of interest" description="Disordered" evidence="2">
    <location>
        <begin position="400"/>
        <end position="426"/>
    </location>
</feature>
<evidence type="ECO:0000313" key="4">
    <source>
        <dbReference type="Proteomes" id="UP000596902"/>
    </source>
</evidence>
<dbReference type="PANTHER" id="PTHR21308">
    <property type="entry name" value="PHYTANOYL-COA ALPHA-HYDROXYLASE"/>
    <property type="match status" value="1"/>
</dbReference>
<reference evidence="3" key="1">
    <citation type="submission" date="2020-01" db="EMBL/GenBank/DDBJ databases">
        <authorList>
            <person name="Feng Z.H.Z."/>
        </authorList>
    </citation>
    <scope>NUCLEOTIDE SEQUENCE</scope>
    <source>
        <strain evidence="3">CBS107.38</strain>
    </source>
</reference>
<feature type="compositionally biased region" description="Polar residues" evidence="2">
    <location>
        <begin position="1"/>
        <end position="12"/>
    </location>
</feature>
<evidence type="ECO:0000256" key="2">
    <source>
        <dbReference type="SAM" id="MobiDB-lite"/>
    </source>
</evidence>
<dbReference type="Pfam" id="PF05721">
    <property type="entry name" value="PhyH"/>
    <property type="match status" value="1"/>
</dbReference>
<dbReference type="GO" id="GO:0001561">
    <property type="term" value="P:fatty acid alpha-oxidation"/>
    <property type="evidence" value="ECO:0007669"/>
    <property type="project" value="InterPro"/>
</dbReference>
<comment type="caution">
    <text evidence="3">The sequence shown here is derived from an EMBL/GenBank/DDBJ whole genome shotgun (WGS) entry which is preliminary data.</text>
</comment>
<sequence>MQSTKDGQSNGHSGYDQPPIGPRLFSVKKPPALDDFKKLTTQSVPCHYPLAKAVESNVPIYHLPDYHSLSPEERSALQDEWYHILLSGPGVFVTKDLYKDTSLLEKVNSVYANIIAEEKKVAGKRGDHFAGAGANDRIWNSLSKHCLQDPESFATYYSNPWLPLICEAWLGPHHRLTSQVNIVKPGAKAQISHRDYHIGFQDNQSCERFPKAIQVASQFLTLQGAVAHSAMPVESGPTRLLPFSQRFEEGYMAYRIPEFADYFLEKYVSMPLEMGDGLFFNPALFHAAGQNDSADIKRSANLLQISSAFGKPMESVDTHALVEKTWDAMSTTYQKEGLSDELRALVSVVAEGSLIPAIRSRTHDRLIPYLIHPVMSRALVEGEQNAEDGVLKPLPAERNTVFPPEENPNVPLSVTTVRPKSPKEDNTAHPALCIPLGPPRAVATTAPMSLTPDAEFRIIEAELANCEKTREALARREAALRERKAEIIRETEMKLDKEVRELTVGDQDEEMNEGLYMRDVQRRVDAKLQMAGKNASQATEESQQSEDTGGEKVIPVSAPERRRLARLALFKNDPRLG</sequence>
<evidence type="ECO:0000313" key="3">
    <source>
        <dbReference type="EMBL" id="KAF7680311.1"/>
    </source>
</evidence>
<name>A0A8H7EIP3_9PLEO</name>
<dbReference type="SUPFAM" id="SSF51197">
    <property type="entry name" value="Clavaminate synthase-like"/>
    <property type="match status" value="1"/>
</dbReference>
<dbReference type="Gene3D" id="2.60.120.620">
    <property type="entry name" value="q2cbj1_9rhob like domain"/>
    <property type="match status" value="1"/>
</dbReference>
<dbReference type="AlphaFoldDB" id="A0A8H7EIP3"/>
<evidence type="ECO:0008006" key="5">
    <source>
        <dbReference type="Google" id="ProtNLM"/>
    </source>
</evidence>
<dbReference type="EMBL" id="JAAABM010000002">
    <property type="protein sequence ID" value="KAF7680311.1"/>
    <property type="molecule type" value="Genomic_DNA"/>
</dbReference>
<protein>
    <recommendedName>
        <fullName evidence="5">Phytanoyl-CoA dioxygenase</fullName>
    </recommendedName>
</protein>
<keyword evidence="4" id="KW-1185">Reference proteome</keyword>